<reference evidence="2 3" key="1">
    <citation type="journal article" date="2024" name="BMC Genomics">
        <title>De novo assembly and annotation of Popillia japonica's genome with initial clues to its potential as an invasive pest.</title>
        <authorList>
            <person name="Cucini C."/>
            <person name="Boschi S."/>
            <person name="Funari R."/>
            <person name="Cardaioli E."/>
            <person name="Iannotti N."/>
            <person name="Marturano G."/>
            <person name="Paoli F."/>
            <person name="Bruttini M."/>
            <person name="Carapelli A."/>
            <person name="Frati F."/>
            <person name="Nardi F."/>
        </authorList>
    </citation>
    <scope>NUCLEOTIDE SEQUENCE [LARGE SCALE GENOMIC DNA]</scope>
    <source>
        <strain evidence="2">DMR45628</strain>
    </source>
</reference>
<evidence type="ECO:0000256" key="1">
    <source>
        <dbReference type="SAM" id="MobiDB-lite"/>
    </source>
</evidence>
<dbReference type="AlphaFoldDB" id="A0AAW1JGE4"/>
<gene>
    <name evidence="2" type="ORF">QE152_g29811</name>
</gene>
<protein>
    <submittedName>
        <fullName evidence="2">Uncharacterized protein</fullName>
    </submittedName>
</protein>
<comment type="caution">
    <text evidence="2">The sequence shown here is derived from an EMBL/GenBank/DDBJ whole genome shotgun (WGS) entry which is preliminary data.</text>
</comment>
<evidence type="ECO:0000313" key="2">
    <source>
        <dbReference type="EMBL" id="KAK9702654.1"/>
    </source>
</evidence>
<dbReference type="Proteomes" id="UP001458880">
    <property type="component" value="Unassembled WGS sequence"/>
</dbReference>
<accession>A0AAW1JGE4</accession>
<proteinExistence type="predicted"/>
<sequence>MAEKPRASQGSTIKSERSRAKKKRKNLIKRGERIFISVERTFCGLMFVKRREEDQPTSRGIDYFNIKIISPAREQEFDRSVCVPWWFFTLPDGWASDWANGIPAKLKFKSYSLKEKAPELLSSTSPYRASHSAAYSSSFSHRESPMSALFSGGRIFPGIPSRAVYCDVAHNLSVHVFWVNLSLEAPEILSS</sequence>
<organism evidence="2 3">
    <name type="scientific">Popillia japonica</name>
    <name type="common">Japanese beetle</name>
    <dbReference type="NCBI Taxonomy" id="7064"/>
    <lineage>
        <taxon>Eukaryota</taxon>
        <taxon>Metazoa</taxon>
        <taxon>Ecdysozoa</taxon>
        <taxon>Arthropoda</taxon>
        <taxon>Hexapoda</taxon>
        <taxon>Insecta</taxon>
        <taxon>Pterygota</taxon>
        <taxon>Neoptera</taxon>
        <taxon>Endopterygota</taxon>
        <taxon>Coleoptera</taxon>
        <taxon>Polyphaga</taxon>
        <taxon>Scarabaeiformia</taxon>
        <taxon>Scarabaeidae</taxon>
        <taxon>Rutelinae</taxon>
        <taxon>Popillia</taxon>
    </lineage>
</organism>
<name>A0AAW1JGE4_POPJA</name>
<evidence type="ECO:0000313" key="3">
    <source>
        <dbReference type="Proteomes" id="UP001458880"/>
    </source>
</evidence>
<dbReference type="EMBL" id="JASPKY010000387">
    <property type="protein sequence ID" value="KAK9702654.1"/>
    <property type="molecule type" value="Genomic_DNA"/>
</dbReference>
<keyword evidence="3" id="KW-1185">Reference proteome</keyword>
<feature type="region of interest" description="Disordered" evidence="1">
    <location>
        <begin position="1"/>
        <end position="25"/>
    </location>
</feature>